<dbReference type="EMBL" id="JAHRHJ020003813">
    <property type="protein sequence ID" value="KAH9287719.1"/>
    <property type="molecule type" value="Genomic_DNA"/>
</dbReference>
<feature type="non-terminal residue" evidence="1">
    <location>
        <position position="79"/>
    </location>
</feature>
<reference evidence="1 2" key="1">
    <citation type="journal article" date="2021" name="Nat. Plants">
        <title>The Taxus genome provides insights into paclitaxel biosynthesis.</title>
        <authorList>
            <person name="Xiong X."/>
            <person name="Gou J."/>
            <person name="Liao Q."/>
            <person name="Li Y."/>
            <person name="Zhou Q."/>
            <person name="Bi G."/>
            <person name="Li C."/>
            <person name="Du R."/>
            <person name="Wang X."/>
            <person name="Sun T."/>
            <person name="Guo L."/>
            <person name="Liang H."/>
            <person name="Lu P."/>
            <person name="Wu Y."/>
            <person name="Zhang Z."/>
            <person name="Ro D.K."/>
            <person name="Shang Y."/>
            <person name="Huang S."/>
            <person name="Yan J."/>
        </authorList>
    </citation>
    <scope>NUCLEOTIDE SEQUENCE [LARGE SCALE GENOMIC DNA]</scope>
    <source>
        <strain evidence="1">Ta-2019</strain>
    </source>
</reference>
<dbReference type="Proteomes" id="UP000824469">
    <property type="component" value="Unassembled WGS sequence"/>
</dbReference>
<keyword evidence="2" id="KW-1185">Reference proteome</keyword>
<sequence length="79" mass="9127">VSTDGTFEEMIGVFREMANELTKHNMSLVYRMMYVAHPHETWLSVLMMVTVGCYAQPDSEDSHFPRGLMGVLQDMIEER</sequence>
<organism evidence="1 2">
    <name type="scientific">Taxus chinensis</name>
    <name type="common">Chinese yew</name>
    <name type="synonym">Taxus wallichiana var. chinensis</name>
    <dbReference type="NCBI Taxonomy" id="29808"/>
    <lineage>
        <taxon>Eukaryota</taxon>
        <taxon>Viridiplantae</taxon>
        <taxon>Streptophyta</taxon>
        <taxon>Embryophyta</taxon>
        <taxon>Tracheophyta</taxon>
        <taxon>Spermatophyta</taxon>
        <taxon>Pinopsida</taxon>
        <taxon>Pinidae</taxon>
        <taxon>Conifers II</taxon>
        <taxon>Cupressales</taxon>
        <taxon>Taxaceae</taxon>
        <taxon>Taxus</taxon>
    </lineage>
</organism>
<gene>
    <name evidence="1" type="ORF">KI387_031836</name>
</gene>
<proteinExistence type="predicted"/>
<evidence type="ECO:0000313" key="1">
    <source>
        <dbReference type="EMBL" id="KAH9287719.1"/>
    </source>
</evidence>
<dbReference type="AlphaFoldDB" id="A0AA38C0M3"/>
<feature type="non-terminal residue" evidence="1">
    <location>
        <position position="1"/>
    </location>
</feature>
<name>A0AA38C0M3_TAXCH</name>
<comment type="caution">
    <text evidence="1">The sequence shown here is derived from an EMBL/GenBank/DDBJ whole genome shotgun (WGS) entry which is preliminary data.</text>
</comment>
<protein>
    <submittedName>
        <fullName evidence="1">Uncharacterized protein</fullName>
    </submittedName>
</protein>
<evidence type="ECO:0000313" key="2">
    <source>
        <dbReference type="Proteomes" id="UP000824469"/>
    </source>
</evidence>
<accession>A0AA38C0M3</accession>